<accession>A0A074JXD8</accession>
<reference evidence="2 3" key="1">
    <citation type="submission" date="2013-07" db="EMBL/GenBank/DDBJ databases">
        <title>Thioclava pacifica DSM 10166 Genome Sequencing.</title>
        <authorList>
            <person name="Lai Q."/>
            <person name="Shao Z."/>
        </authorList>
    </citation>
    <scope>NUCLEOTIDE SEQUENCE [LARGE SCALE GENOMIC DNA]</scope>
    <source>
        <strain evidence="2 3">DSM 10166</strain>
    </source>
</reference>
<dbReference type="STRING" id="1353537.TP2_03640"/>
<feature type="region of interest" description="Disordered" evidence="1">
    <location>
        <begin position="1"/>
        <end position="45"/>
    </location>
</feature>
<organism evidence="2 3">
    <name type="scientific">Thioclava pacifica DSM 10166</name>
    <dbReference type="NCBI Taxonomy" id="1353537"/>
    <lineage>
        <taxon>Bacteria</taxon>
        <taxon>Pseudomonadati</taxon>
        <taxon>Pseudomonadota</taxon>
        <taxon>Alphaproteobacteria</taxon>
        <taxon>Rhodobacterales</taxon>
        <taxon>Paracoccaceae</taxon>
        <taxon>Thioclava</taxon>
    </lineage>
</organism>
<sequence>MLLPGGAFFGPLQGPAKGAKAKDDLNPPAGATLIQATGPGEDAEL</sequence>
<evidence type="ECO:0000256" key="1">
    <source>
        <dbReference type="SAM" id="MobiDB-lite"/>
    </source>
</evidence>
<keyword evidence="3" id="KW-1185">Reference proteome</keyword>
<dbReference type="AlphaFoldDB" id="A0A074JXD8"/>
<protein>
    <submittedName>
        <fullName evidence="2">Uncharacterized protein</fullName>
    </submittedName>
</protein>
<gene>
    <name evidence="2" type="ORF">TP2_03640</name>
</gene>
<dbReference type="EMBL" id="AUND01000012">
    <property type="protein sequence ID" value="KEO54017.1"/>
    <property type="molecule type" value="Genomic_DNA"/>
</dbReference>
<proteinExistence type="predicted"/>
<comment type="caution">
    <text evidence="2">The sequence shown here is derived from an EMBL/GenBank/DDBJ whole genome shotgun (WGS) entry which is preliminary data.</text>
</comment>
<dbReference type="Proteomes" id="UP000027432">
    <property type="component" value="Unassembled WGS sequence"/>
</dbReference>
<evidence type="ECO:0000313" key="3">
    <source>
        <dbReference type="Proteomes" id="UP000027432"/>
    </source>
</evidence>
<name>A0A074JXD8_9RHOB</name>
<evidence type="ECO:0000313" key="2">
    <source>
        <dbReference type="EMBL" id="KEO54017.1"/>
    </source>
</evidence>